<dbReference type="EMBL" id="NQXA01000008">
    <property type="protein sequence ID" value="PHQ29162.1"/>
    <property type="molecule type" value="Genomic_DNA"/>
</dbReference>
<evidence type="ECO:0008006" key="4">
    <source>
        <dbReference type="Google" id="ProtNLM"/>
    </source>
</evidence>
<protein>
    <recommendedName>
        <fullName evidence="4">LTD domain-containing protein</fullName>
    </recommendedName>
</protein>
<keyword evidence="1" id="KW-0732">Signal</keyword>
<reference evidence="2 3" key="1">
    <citation type="submission" date="2017-08" db="EMBL/GenBank/DDBJ databases">
        <title>The whole genome shortgun sequences of strain Leeuwenhoekiella nanhaiensis G18 from the South China Sea.</title>
        <authorList>
            <person name="Liu Q."/>
        </authorList>
    </citation>
    <scope>NUCLEOTIDE SEQUENCE [LARGE SCALE GENOMIC DNA]</scope>
    <source>
        <strain evidence="2 3">G18</strain>
    </source>
</reference>
<keyword evidence="3" id="KW-1185">Reference proteome</keyword>
<dbReference type="InterPro" id="IPR038081">
    <property type="entry name" value="CalX-like_sf"/>
</dbReference>
<organism evidence="2 3">
    <name type="scientific">Leeuwenhoekiella nanhaiensis</name>
    <dbReference type="NCBI Taxonomy" id="1655491"/>
    <lineage>
        <taxon>Bacteria</taxon>
        <taxon>Pseudomonadati</taxon>
        <taxon>Bacteroidota</taxon>
        <taxon>Flavobacteriia</taxon>
        <taxon>Flavobacteriales</taxon>
        <taxon>Flavobacteriaceae</taxon>
        <taxon>Leeuwenhoekiella</taxon>
    </lineage>
</organism>
<name>A0A2G1VQW5_9FLAO</name>
<sequence>MKVFYFVLALVSCSIQAQVGIGTTTPSPASMLEISSESSDGGFRGLMPPRLTVVQRDLIPVTANDAGLLIFINDPFASIYGLQVFNGNFWENVYLLQNSVQPTAVDFTLTDKSQSEGIAEINLEFNIANPSATNGLSVTVAASSFQDLNESTSQVVVIPAGVSVYNATAVYSLLDDTITEGNEQIQFTITNISGGSGAPTIGVNSVFNLTVIDNDVKIWINEIHYDNVGGDVNERIEIAGSAGIDLTGYRIYHYNGTGGTILSFKSISGIILEIAGGLGVKNIPFAGLQNDAEAIALVDPAGSVIQFLSYEGLVTATEGPAAGMTSTLLPISEDPAVAIGMSLQLTGLGNTYNDFNWAILPDTVDAINSGQTFN</sequence>
<proteinExistence type="predicted"/>
<feature type="signal peptide" evidence="1">
    <location>
        <begin position="1"/>
        <end position="17"/>
    </location>
</feature>
<dbReference type="Gene3D" id="2.60.40.2030">
    <property type="match status" value="1"/>
</dbReference>
<evidence type="ECO:0000313" key="3">
    <source>
        <dbReference type="Proteomes" id="UP000229433"/>
    </source>
</evidence>
<evidence type="ECO:0000256" key="1">
    <source>
        <dbReference type="SAM" id="SignalP"/>
    </source>
</evidence>
<dbReference type="Proteomes" id="UP000229433">
    <property type="component" value="Unassembled WGS sequence"/>
</dbReference>
<dbReference type="SUPFAM" id="SSF141072">
    <property type="entry name" value="CalX-like"/>
    <property type="match status" value="1"/>
</dbReference>
<gene>
    <name evidence="2" type="ORF">CJ305_11170</name>
</gene>
<evidence type="ECO:0000313" key="2">
    <source>
        <dbReference type="EMBL" id="PHQ29162.1"/>
    </source>
</evidence>
<comment type="caution">
    <text evidence="2">The sequence shown here is derived from an EMBL/GenBank/DDBJ whole genome shotgun (WGS) entry which is preliminary data.</text>
</comment>
<dbReference type="RefSeq" id="WP_099646364.1">
    <property type="nucleotide sequence ID" value="NZ_KZ319291.1"/>
</dbReference>
<feature type="chain" id="PRO_5013679560" description="LTD domain-containing protein" evidence="1">
    <location>
        <begin position="18"/>
        <end position="374"/>
    </location>
</feature>
<dbReference type="OrthoDB" id="5500612at2"/>
<dbReference type="AlphaFoldDB" id="A0A2G1VQW5"/>
<accession>A0A2G1VQW5</accession>